<keyword evidence="5" id="KW-1185">Reference proteome</keyword>
<dbReference type="InterPro" id="IPR036156">
    <property type="entry name" value="Beta-gal/glucu_dom_sf"/>
</dbReference>
<evidence type="ECO:0000256" key="1">
    <source>
        <dbReference type="ARBA" id="ARBA00007401"/>
    </source>
</evidence>
<dbReference type="Gene3D" id="3.20.20.80">
    <property type="entry name" value="Glycosidases"/>
    <property type="match status" value="1"/>
</dbReference>
<name>A0A3M7P5F7_BRAPC</name>
<comment type="caution">
    <text evidence="4">The sequence shown here is derived from an EMBL/GenBank/DDBJ whole genome shotgun (WGS) entry which is preliminary data.</text>
</comment>
<dbReference type="GO" id="GO:0004567">
    <property type="term" value="F:beta-mannosidase activity"/>
    <property type="evidence" value="ECO:0007669"/>
    <property type="project" value="TreeGrafter"/>
</dbReference>
<accession>A0A3M7P5F7</accession>
<comment type="similarity">
    <text evidence="1">Belongs to the glycosyl hydrolase 2 family.</text>
</comment>
<dbReference type="InterPro" id="IPR050887">
    <property type="entry name" value="Beta-mannosidase_GH2"/>
</dbReference>
<evidence type="ECO:0000313" key="5">
    <source>
        <dbReference type="Proteomes" id="UP000276133"/>
    </source>
</evidence>
<feature type="non-terminal residue" evidence="4">
    <location>
        <position position="1"/>
    </location>
</feature>
<dbReference type="InterPro" id="IPR017853">
    <property type="entry name" value="GH"/>
</dbReference>
<dbReference type="Gene3D" id="2.60.40.10">
    <property type="entry name" value="Immunoglobulins"/>
    <property type="match status" value="1"/>
</dbReference>
<dbReference type="STRING" id="10195.A0A3M7P5F7"/>
<protein>
    <submittedName>
        <fullName evidence="4">Beta-mannosidase</fullName>
    </submittedName>
</protein>
<dbReference type="InterPro" id="IPR041625">
    <property type="entry name" value="Beta-mannosidase_Ig"/>
</dbReference>
<dbReference type="SUPFAM" id="SSF51445">
    <property type="entry name" value="(Trans)glycosidases"/>
    <property type="match status" value="1"/>
</dbReference>
<dbReference type="PANTHER" id="PTHR43730">
    <property type="entry name" value="BETA-MANNOSIDASE"/>
    <property type="match status" value="1"/>
</dbReference>
<dbReference type="Pfam" id="PF17753">
    <property type="entry name" value="Ig_mannosidase"/>
    <property type="match status" value="1"/>
</dbReference>
<keyword evidence="2" id="KW-0378">Hydrolase</keyword>
<gene>
    <name evidence="4" type="ORF">BpHYR1_036448</name>
</gene>
<reference evidence="4 5" key="1">
    <citation type="journal article" date="2018" name="Sci. Rep.">
        <title>Genomic signatures of local adaptation to the degree of environmental predictability in rotifers.</title>
        <authorList>
            <person name="Franch-Gras L."/>
            <person name="Hahn C."/>
            <person name="Garcia-Roger E.M."/>
            <person name="Carmona M.J."/>
            <person name="Serra M."/>
            <person name="Gomez A."/>
        </authorList>
    </citation>
    <scope>NUCLEOTIDE SEQUENCE [LARGE SCALE GENOMIC DNA]</scope>
    <source>
        <strain evidence="4">HYR1</strain>
    </source>
</reference>
<dbReference type="PANTHER" id="PTHR43730:SF1">
    <property type="entry name" value="BETA-MANNOSIDASE"/>
    <property type="match status" value="1"/>
</dbReference>
<evidence type="ECO:0000259" key="3">
    <source>
        <dbReference type="Pfam" id="PF17753"/>
    </source>
</evidence>
<keyword evidence="2" id="KW-0326">Glycosidase</keyword>
<proteinExistence type="inferred from homology"/>
<dbReference type="Proteomes" id="UP000276133">
    <property type="component" value="Unassembled WGS sequence"/>
</dbReference>
<evidence type="ECO:0000313" key="4">
    <source>
        <dbReference type="EMBL" id="RMZ94253.1"/>
    </source>
</evidence>
<organism evidence="4 5">
    <name type="scientific">Brachionus plicatilis</name>
    <name type="common">Marine rotifer</name>
    <name type="synonym">Brachionus muelleri</name>
    <dbReference type="NCBI Taxonomy" id="10195"/>
    <lineage>
        <taxon>Eukaryota</taxon>
        <taxon>Metazoa</taxon>
        <taxon>Spiralia</taxon>
        <taxon>Gnathifera</taxon>
        <taxon>Rotifera</taxon>
        <taxon>Eurotatoria</taxon>
        <taxon>Monogononta</taxon>
        <taxon>Pseudotrocha</taxon>
        <taxon>Ploima</taxon>
        <taxon>Brachionidae</taxon>
        <taxon>Brachionus</taxon>
    </lineage>
</organism>
<feature type="domain" description="Beta-mannosidase Ig-fold" evidence="3">
    <location>
        <begin position="185"/>
        <end position="254"/>
    </location>
</feature>
<dbReference type="GO" id="GO:0006516">
    <property type="term" value="P:glycoprotein catabolic process"/>
    <property type="evidence" value="ECO:0007669"/>
    <property type="project" value="TreeGrafter"/>
</dbReference>
<dbReference type="InterPro" id="IPR013783">
    <property type="entry name" value="Ig-like_fold"/>
</dbReference>
<dbReference type="EMBL" id="REGN01013194">
    <property type="protein sequence ID" value="RMZ94253.1"/>
    <property type="molecule type" value="Genomic_DNA"/>
</dbReference>
<dbReference type="AlphaFoldDB" id="A0A3M7P5F7"/>
<evidence type="ECO:0000256" key="2">
    <source>
        <dbReference type="ARBA" id="ARBA00023295"/>
    </source>
</evidence>
<sequence>GNELYRRSRNYFNEKNGNGLCSGTMYWQFNDLWQAPTWATIEYGGKWKLSHYFVKRSYANLHLTPVLNGSLVTIHAISDHMMELSSNFDVKIFSYDSLVPRFNRNYRFTIEALIAKPVVSISLDEIKKESECEFNKAQSCVMILTSNEDIFVHKEFINFLLFNIGLAKVNNLKASKLKVENVRQIDRNGNFLIDLSSDQVSLFVWLDINTDKFKGIFSDNGFHMVDSRKRVAFKTNNYNIHEEDIYKYLTVQSL</sequence>
<dbReference type="OrthoDB" id="2866996at2759"/>
<dbReference type="SUPFAM" id="SSF49303">
    <property type="entry name" value="beta-Galactosidase/glucuronidase domain"/>
    <property type="match status" value="1"/>
</dbReference>